<dbReference type="EMBL" id="AP024484">
    <property type="protein sequence ID" value="BCS85313.1"/>
    <property type="molecule type" value="Genomic_DNA"/>
</dbReference>
<reference evidence="2 3" key="1">
    <citation type="journal article" date="2022" name="Int. J. Syst. Evol. Microbiol.">
        <title>Prevotella herbatica sp. nov., a plant polysaccharide-decomposing anaerobic bacterium isolated from a methanogenic reactor.</title>
        <authorList>
            <person name="Uek A."/>
            <person name="Tonouchi A."/>
            <person name="Kaku N."/>
            <person name="Ueki K."/>
        </authorList>
    </citation>
    <scope>NUCLEOTIDE SEQUENCE [LARGE SCALE GENOMIC DNA]</scope>
    <source>
        <strain evidence="2 3">WR041</strain>
    </source>
</reference>
<dbReference type="Proteomes" id="UP001319045">
    <property type="component" value="Chromosome"/>
</dbReference>
<proteinExistence type="predicted"/>
<keyword evidence="3" id="KW-1185">Reference proteome</keyword>
<name>A0ABN6EHC2_9BACT</name>
<feature type="signal peptide" evidence="1">
    <location>
        <begin position="1"/>
        <end position="24"/>
    </location>
</feature>
<dbReference type="Pfam" id="PF14054">
    <property type="entry name" value="DUF4249"/>
    <property type="match status" value="1"/>
</dbReference>
<accession>A0ABN6EHC2</accession>
<keyword evidence="1" id="KW-0732">Signal</keyword>
<protein>
    <submittedName>
        <fullName evidence="2">DUF4249 domain-containing protein</fullName>
    </submittedName>
</protein>
<evidence type="ECO:0000313" key="2">
    <source>
        <dbReference type="EMBL" id="BCS85313.1"/>
    </source>
</evidence>
<dbReference type="RefSeq" id="WP_207155464.1">
    <property type="nucleotide sequence ID" value="NZ_AP024484.1"/>
</dbReference>
<organism evidence="2 3">
    <name type="scientific">Prevotella herbatica</name>
    <dbReference type="NCBI Taxonomy" id="2801997"/>
    <lineage>
        <taxon>Bacteria</taxon>
        <taxon>Pseudomonadati</taxon>
        <taxon>Bacteroidota</taxon>
        <taxon>Bacteroidia</taxon>
        <taxon>Bacteroidales</taxon>
        <taxon>Prevotellaceae</taxon>
        <taxon>Prevotella</taxon>
    </lineage>
</organism>
<dbReference type="InterPro" id="IPR025345">
    <property type="entry name" value="DUF4249"/>
</dbReference>
<evidence type="ECO:0000256" key="1">
    <source>
        <dbReference type="SAM" id="SignalP"/>
    </source>
</evidence>
<feature type="chain" id="PRO_5046176478" evidence="1">
    <location>
        <begin position="25"/>
        <end position="301"/>
    </location>
</feature>
<evidence type="ECO:0000313" key="3">
    <source>
        <dbReference type="Proteomes" id="UP001319045"/>
    </source>
</evidence>
<sequence length="301" mass="33236">MNKIRSISASVIALLFIAIISSCTEDTTIDTKNSAYVPVIYGTITNQNIRQQIQVNSSSAYFDKETNKRIAKAIVTLKEDSGMVSNSYVLTQDSVGSGIYATKDPMMGKPGWNYRLSVVMDFNNDGSDEEYTAECNMPKALKVDSFNITKKKVGEYTLYSLNISAQDDGDVENFYMGKYSINGVWYNKISKYIAFNDVSLNGEYVKNLSVWNFNDVGDKSKFSDDDAKDMIFMSSGDSMVVEFSNISKAYYHFIDECASQKNGSNPMFGGPPANISTNISNGARGFFTAYAVSEVSAKAPN</sequence>
<dbReference type="PROSITE" id="PS51257">
    <property type="entry name" value="PROKAR_LIPOPROTEIN"/>
    <property type="match status" value="1"/>
</dbReference>
<gene>
    <name evidence="2" type="ORF">prwr041_12060</name>
</gene>